<dbReference type="CDD" id="cd00067">
    <property type="entry name" value="GAL4"/>
    <property type="match status" value="1"/>
</dbReference>
<feature type="region of interest" description="Disordered" evidence="2">
    <location>
        <begin position="124"/>
        <end position="148"/>
    </location>
</feature>
<dbReference type="OrthoDB" id="10261408at2759"/>
<evidence type="ECO:0000313" key="5">
    <source>
        <dbReference type="Proteomes" id="UP000700596"/>
    </source>
</evidence>
<proteinExistence type="predicted"/>
<reference evidence="4" key="1">
    <citation type="journal article" date="2021" name="Nat. Commun.">
        <title>Genetic determinants of endophytism in the Arabidopsis root mycobiome.</title>
        <authorList>
            <person name="Mesny F."/>
            <person name="Miyauchi S."/>
            <person name="Thiergart T."/>
            <person name="Pickel B."/>
            <person name="Atanasova L."/>
            <person name="Karlsson M."/>
            <person name="Huettel B."/>
            <person name="Barry K.W."/>
            <person name="Haridas S."/>
            <person name="Chen C."/>
            <person name="Bauer D."/>
            <person name="Andreopoulos W."/>
            <person name="Pangilinan J."/>
            <person name="LaButti K."/>
            <person name="Riley R."/>
            <person name="Lipzen A."/>
            <person name="Clum A."/>
            <person name="Drula E."/>
            <person name="Henrissat B."/>
            <person name="Kohler A."/>
            <person name="Grigoriev I.V."/>
            <person name="Martin F.M."/>
            <person name="Hacquard S."/>
        </authorList>
    </citation>
    <scope>NUCLEOTIDE SEQUENCE</scope>
    <source>
        <strain evidence="4">MPI-CAGE-CH-0243</strain>
    </source>
</reference>
<dbReference type="InterPro" id="IPR053230">
    <property type="entry name" value="Trans_reg_galc"/>
</dbReference>
<name>A0A9P9CXW0_9PLEO</name>
<evidence type="ECO:0000259" key="3">
    <source>
        <dbReference type="PROSITE" id="PS50048"/>
    </source>
</evidence>
<evidence type="ECO:0000256" key="1">
    <source>
        <dbReference type="ARBA" id="ARBA00023242"/>
    </source>
</evidence>
<dbReference type="SUPFAM" id="SSF57701">
    <property type="entry name" value="Zn2/Cys6 DNA-binding domain"/>
    <property type="match status" value="1"/>
</dbReference>
<accession>A0A9P9CXW0</accession>
<evidence type="ECO:0000256" key="2">
    <source>
        <dbReference type="SAM" id="MobiDB-lite"/>
    </source>
</evidence>
<feature type="compositionally biased region" description="Basic and acidic residues" evidence="2">
    <location>
        <begin position="124"/>
        <end position="144"/>
    </location>
</feature>
<organism evidence="4 5">
    <name type="scientific">Dendryphion nanum</name>
    <dbReference type="NCBI Taxonomy" id="256645"/>
    <lineage>
        <taxon>Eukaryota</taxon>
        <taxon>Fungi</taxon>
        <taxon>Dikarya</taxon>
        <taxon>Ascomycota</taxon>
        <taxon>Pezizomycotina</taxon>
        <taxon>Dothideomycetes</taxon>
        <taxon>Pleosporomycetidae</taxon>
        <taxon>Pleosporales</taxon>
        <taxon>Torulaceae</taxon>
        <taxon>Dendryphion</taxon>
    </lineage>
</organism>
<dbReference type="PROSITE" id="PS50048">
    <property type="entry name" value="ZN2_CY6_FUNGAL_2"/>
    <property type="match status" value="1"/>
</dbReference>
<dbReference type="PANTHER" id="PTHR47654:SF5">
    <property type="entry name" value="TRANSCRIPTION FACTOR DOMAIN-CONTAINING PROTEIN"/>
    <property type="match status" value="1"/>
</dbReference>
<dbReference type="InterPro" id="IPR001138">
    <property type="entry name" value="Zn2Cys6_DnaBD"/>
</dbReference>
<dbReference type="SMART" id="SM00066">
    <property type="entry name" value="GAL4"/>
    <property type="match status" value="1"/>
</dbReference>
<dbReference type="EMBL" id="JAGMWT010000035">
    <property type="protein sequence ID" value="KAH7108836.1"/>
    <property type="molecule type" value="Genomic_DNA"/>
</dbReference>
<dbReference type="GO" id="GO:0000981">
    <property type="term" value="F:DNA-binding transcription factor activity, RNA polymerase II-specific"/>
    <property type="evidence" value="ECO:0007669"/>
    <property type="project" value="InterPro"/>
</dbReference>
<evidence type="ECO:0000313" key="4">
    <source>
        <dbReference type="EMBL" id="KAH7108836.1"/>
    </source>
</evidence>
<keyword evidence="5" id="KW-1185">Reference proteome</keyword>
<feature type="region of interest" description="Disordered" evidence="2">
    <location>
        <begin position="1"/>
        <end position="28"/>
    </location>
</feature>
<dbReference type="PANTHER" id="PTHR47654">
    <property type="entry name" value="ZN(II)2CYS6 TRANSCRIPTION FACTOR (EUROFUNG)-RELATED"/>
    <property type="match status" value="1"/>
</dbReference>
<dbReference type="Pfam" id="PF00172">
    <property type="entry name" value="Zn_clus"/>
    <property type="match status" value="1"/>
</dbReference>
<dbReference type="PROSITE" id="PS00463">
    <property type="entry name" value="ZN2_CY6_FUNGAL_1"/>
    <property type="match status" value="1"/>
</dbReference>
<dbReference type="AlphaFoldDB" id="A0A9P9CXW0"/>
<comment type="caution">
    <text evidence="4">The sequence shown here is derived from an EMBL/GenBank/DDBJ whole genome shotgun (WGS) entry which is preliminary data.</text>
</comment>
<dbReference type="GO" id="GO:0008270">
    <property type="term" value="F:zinc ion binding"/>
    <property type="evidence" value="ECO:0007669"/>
    <property type="project" value="InterPro"/>
</dbReference>
<feature type="domain" description="Zn(2)-C6 fungal-type" evidence="3">
    <location>
        <begin position="36"/>
        <end position="66"/>
    </location>
</feature>
<dbReference type="InterPro" id="IPR036864">
    <property type="entry name" value="Zn2-C6_fun-type_DNA-bd_sf"/>
</dbReference>
<keyword evidence="1" id="KW-0539">Nucleus</keyword>
<protein>
    <recommendedName>
        <fullName evidence="3">Zn(2)-C6 fungal-type domain-containing protein</fullName>
    </recommendedName>
</protein>
<dbReference type="Proteomes" id="UP000700596">
    <property type="component" value="Unassembled WGS sequence"/>
</dbReference>
<dbReference type="Gene3D" id="4.10.240.10">
    <property type="entry name" value="Zn(2)-C6 fungal-type DNA-binding domain"/>
    <property type="match status" value="1"/>
</dbReference>
<sequence length="298" mass="33626">MSNRTSAPKVAIPRLSKNKDGIFPDNRYPKPRVRKACDNCRKRKVRCSGEQPQCNNCEKQDMHCTYPRARKDRLEAAIEQNSRLIALLDELTVHVDNNGQKKIDKLLKSLGRNADLPNIAQGTFRERSRERKASIEERPGDLNCRDTGIGRMEEGPCWRRESGTIGFLGQNSEGQRLWNLESQTESAGSETASAPLLYEPLGGGNKAAVQEAYDVHAKQKPPEASSIVHISDSISYLDDNGLDLNIAVDPHDAPPPEIVERLFDRDMQTARTSFPILPDMFDDQFRDYNNFVKRNQSC</sequence>
<gene>
    <name evidence="4" type="ORF">B0J11DRAFT_239816</name>
</gene>